<keyword evidence="6 8" id="KW-0046">Antibiotic resistance</keyword>
<evidence type="ECO:0000313" key="10">
    <source>
        <dbReference type="EMBL" id="BBE19185.1"/>
    </source>
</evidence>
<dbReference type="GO" id="GO:0008800">
    <property type="term" value="F:beta-lactamase activity"/>
    <property type="evidence" value="ECO:0007669"/>
    <property type="project" value="UniProtKB-UniRule"/>
</dbReference>
<dbReference type="InterPro" id="IPR050515">
    <property type="entry name" value="Beta-lactam/transpept"/>
</dbReference>
<evidence type="ECO:0000256" key="4">
    <source>
        <dbReference type="ARBA" id="ARBA00022729"/>
    </source>
</evidence>
<protein>
    <recommendedName>
        <fullName evidence="3 8">Beta-lactamase</fullName>
        <ecNumber evidence="3 8">3.5.2.6</ecNumber>
    </recommendedName>
</protein>
<proteinExistence type="inferred from homology"/>
<dbReference type="GO" id="GO:0017001">
    <property type="term" value="P:antibiotic catabolic process"/>
    <property type="evidence" value="ECO:0007669"/>
    <property type="project" value="InterPro"/>
</dbReference>
<dbReference type="PANTHER" id="PTHR30627">
    <property type="entry name" value="PEPTIDOGLYCAN D,D-TRANSPEPTIDASE"/>
    <property type="match status" value="1"/>
</dbReference>
<dbReference type="SUPFAM" id="SSF56601">
    <property type="entry name" value="beta-lactamase/transpeptidase-like"/>
    <property type="match status" value="1"/>
</dbReference>
<evidence type="ECO:0000256" key="5">
    <source>
        <dbReference type="ARBA" id="ARBA00022801"/>
    </source>
</evidence>
<dbReference type="KEGG" id="anf:AQPE_3361"/>
<evidence type="ECO:0000256" key="2">
    <source>
        <dbReference type="ARBA" id="ARBA00007898"/>
    </source>
</evidence>
<evidence type="ECO:0000256" key="3">
    <source>
        <dbReference type="ARBA" id="ARBA00012865"/>
    </source>
</evidence>
<evidence type="ECO:0000259" key="9">
    <source>
        <dbReference type="Pfam" id="PF00905"/>
    </source>
</evidence>
<gene>
    <name evidence="10" type="ORF">AQPE_3361</name>
</gene>
<name>A0A5K7SCH8_9BACT</name>
<dbReference type="InterPro" id="IPR001460">
    <property type="entry name" value="PCN-bd_Tpept"/>
</dbReference>
<reference evidence="10" key="1">
    <citation type="journal article" date="2020" name="Int. J. Syst. Evol. Microbiol.">
        <title>Aquipluma nitroreducens gen. nov. sp. nov., a novel facultatively anaerobic bacterium isolated from a freshwater lake.</title>
        <authorList>
            <person name="Watanabe M."/>
            <person name="Kojima H."/>
            <person name="Fukui M."/>
        </authorList>
    </citation>
    <scope>NUCLEOTIDE SEQUENCE</scope>
    <source>
        <strain evidence="10">MeG22</strain>
    </source>
</reference>
<dbReference type="PANTHER" id="PTHR30627:SF6">
    <property type="entry name" value="BETA-LACTAMASE YBXI-RELATED"/>
    <property type="match status" value="1"/>
</dbReference>
<evidence type="ECO:0000256" key="1">
    <source>
        <dbReference type="ARBA" id="ARBA00001526"/>
    </source>
</evidence>
<sequence length="272" mass="31458">MQTKFFKIGIVLILFIGFNSCTVKTVKDVPPHFQPFFEEYGVKGCFLLYDTKNDIYQIYNSARCEQGFLPASTFKILNSLIGLETGVITDENMVIPWNGVASTVPEWNRDHTMASAIQYSVVPYFQEVARRIGPERMKEFVDDSDYGKMDISKETIDKFWLWGNSRITPWEQMNFILHFYTNKLPFSQENIDLVKKLIILKKTDNWTFSGKTGMTVQDGNNIGWLIGYLEQNGNTWLYVCNVESGLDNTEKFKESRRGVVEMVFKSMGLMEE</sequence>
<keyword evidence="4" id="KW-0732">Signal</keyword>
<keyword evidence="11" id="KW-1185">Reference proteome</keyword>
<dbReference type="GO" id="GO:0005886">
    <property type="term" value="C:plasma membrane"/>
    <property type="evidence" value="ECO:0007669"/>
    <property type="project" value="TreeGrafter"/>
</dbReference>
<organism evidence="10 11">
    <name type="scientific">Aquipluma nitroreducens</name>
    <dbReference type="NCBI Taxonomy" id="2010828"/>
    <lineage>
        <taxon>Bacteria</taxon>
        <taxon>Pseudomonadati</taxon>
        <taxon>Bacteroidota</taxon>
        <taxon>Bacteroidia</taxon>
        <taxon>Marinilabiliales</taxon>
        <taxon>Prolixibacteraceae</taxon>
        <taxon>Aquipluma</taxon>
    </lineage>
</organism>
<comment type="similarity">
    <text evidence="2 8">Belongs to the class-D beta-lactamase family.</text>
</comment>
<feature type="modified residue" description="N6-carboxylysine" evidence="7">
    <location>
        <position position="75"/>
    </location>
</feature>
<feature type="active site" description="Acyl-ester intermediate" evidence="7">
    <location>
        <position position="72"/>
    </location>
</feature>
<comment type="catalytic activity">
    <reaction evidence="1 8">
        <text>a beta-lactam + H2O = a substituted beta-amino acid</text>
        <dbReference type="Rhea" id="RHEA:20401"/>
        <dbReference type="ChEBI" id="CHEBI:15377"/>
        <dbReference type="ChEBI" id="CHEBI:35627"/>
        <dbReference type="ChEBI" id="CHEBI:140347"/>
        <dbReference type="EC" id="3.5.2.6"/>
    </reaction>
</comment>
<dbReference type="Pfam" id="PF00905">
    <property type="entry name" value="Transpeptidase"/>
    <property type="match status" value="1"/>
</dbReference>
<dbReference type="GO" id="GO:0071555">
    <property type="term" value="P:cell wall organization"/>
    <property type="evidence" value="ECO:0007669"/>
    <property type="project" value="TreeGrafter"/>
</dbReference>
<dbReference type="GO" id="GO:0008658">
    <property type="term" value="F:penicillin binding"/>
    <property type="evidence" value="ECO:0007669"/>
    <property type="project" value="InterPro"/>
</dbReference>
<evidence type="ECO:0000313" key="11">
    <source>
        <dbReference type="Proteomes" id="UP001193389"/>
    </source>
</evidence>
<evidence type="ECO:0000256" key="6">
    <source>
        <dbReference type="ARBA" id="ARBA00023251"/>
    </source>
</evidence>
<keyword evidence="5 8" id="KW-0378">Hydrolase</keyword>
<dbReference type="InterPro" id="IPR002137">
    <property type="entry name" value="Beta-lactam_class-D_AS"/>
</dbReference>
<evidence type="ECO:0000256" key="8">
    <source>
        <dbReference type="RuleBase" id="RU361140"/>
    </source>
</evidence>
<dbReference type="AlphaFoldDB" id="A0A5K7SCH8"/>
<dbReference type="InterPro" id="IPR012338">
    <property type="entry name" value="Beta-lactam/transpept-like"/>
</dbReference>
<feature type="domain" description="Penicillin-binding protein transpeptidase" evidence="9">
    <location>
        <begin position="49"/>
        <end position="246"/>
    </location>
</feature>
<dbReference type="EMBL" id="AP018694">
    <property type="protein sequence ID" value="BBE19185.1"/>
    <property type="molecule type" value="Genomic_DNA"/>
</dbReference>
<dbReference type="Proteomes" id="UP001193389">
    <property type="component" value="Chromosome"/>
</dbReference>
<dbReference type="RefSeq" id="WP_318347453.1">
    <property type="nucleotide sequence ID" value="NZ_AP018694.1"/>
</dbReference>
<accession>A0A5K7SCH8</accession>
<dbReference type="Gene3D" id="3.40.710.10">
    <property type="entry name" value="DD-peptidase/beta-lactamase superfamily"/>
    <property type="match status" value="1"/>
</dbReference>
<dbReference type="PROSITE" id="PS00337">
    <property type="entry name" value="BETA_LACTAMASE_D"/>
    <property type="match status" value="1"/>
</dbReference>
<dbReference type="EC" id="3.5.2.6" evidence="3 8"/>
<dbReference type="GO" id="GO:0046677">
    <property type="term" value="P:response to antibiotic"/>
    <property type="evidence" value="ECO:0007669"/>
    <property type="project" value="UniProtKB-UniRule"/>
</dbReference>
<evidence type="ECO:0000256" key="7">
    <source>
        <dbReference type="PIRSR" id="PIRSR602137-50"/>
    </source>
</evidence>